<protein>
    <submittedName>
        <fullName evidence="1">Uncharacterized protein</fullName>
    </submittedName>
</protein>
<dbReference type="EMBL" id="JALBCA010000005">
    <property type="protein sequence ID" value="KAI2392655.1"/>
    <property type="molecule type" value="Genomic_DNA"/>
</dbReference>
<sequence>MRTGVHPAGTSTYWSDVDFLVGYKEDTTADDLWRMPLLKQPLQHATQREVDILYTHDKQSPSYIKAQAMLTAEAIYNADGSWLHKNRSRAEEALVTSRQRLALALQQGENALQQLDTMSKRDIFQNTSSFGELIHRVLTLSQTLVPGEEDAKMLDSYFGSVYEWVPDALKLIAKYKANGLNALDCKDLLLLSELLTEELPLKIAVLKKVYLPTLKEVSDAAGIQYEAYTFDA</sequence>
<organism evidence="1">
    <name type="scientific">Ophidiomyces ophidiicola</name>
    <dbReference type="NCBI Taxonomy" id="1387563"/>
    <lineage>
        <taxon>Eukaryota</taxon>
        <taxon>Fungi</taxon>
        <taxon>Dikarya</taxon>
        <taxon>Ascomycota</taxon>
        <taxon>Pezizomycotina</taxon>
        <taxon>Eurotiomycetes</taxon>
        <taxon>Eurotiomycetidae</taxon>
        <taxon>Onygenales</taxon>
        <taxon>Onygenaceae</taxon>
        <taxon>Ophidiomyces</taxon>
    </lineage>
</organism>
<evidence type="ECO:0000313" key="1">
    <source>
        <dbReference type="EMBL" id="KAI2392655.1"/>
    </source>
</evidence>
<comment type="caution">
    <text evidence="1">The sequence shown here is derived from an EMBL/GenBank/DDBJ whole genome shotgun (WGS) entry which is preliminary data.</text>
</comment>
<accession>A0ACB8V511</accession>
<gene>
    <name evidence="1" type="ORF">LOY88_000451</name>
</gene>
<proteinExistence type="predicted"/>
<name>A0ACB8V511_9EURO</name>
<reference evidence="1" key="1">
    <citation type="journal article" date="2022" name="bioRxiv">
        <title>Population genetic analysis of Ophidiomyces ophidiicola, the causative agent of snake fungal disease, indicates recent introductions to the USA.</title>
        <authorList>
            <person name="Ladner J.T."/>
            <person name="Palmer J.M."/>
            <person name="Ettinger C.L."/>
            <person name="Stajich J.E."/>
            <person name="Farrell T.M."/>
            <person name="Glorioso B.M."/>
            <person name="Lawson B."/>
            <person name="Price S.J."/>
            <person name="Stengle A.G."/>
            <person name="Grear D.A."/>
            <person name="Lorch J.M."/>
        </authorList>
    </citation>
    <scope>NUCLEOTIDE SEQUENCE</scope>
    <source>
        <strain evidence="1">NWHC 24266-5</strain>
    </source>
</reference>